<evidence type="ECO:0000313" key="5">
    <source>
        <dbReference type="EMBL" id="MFD3004041.1"/>
    </source>
</evidence>
<keyword evidence="6" id="KW-1185">Reference proteome</keyword>
<dbReference type="InterPro" id="IPR037524">
    <property type="entry name" value="PA14/GLEYA"/>
</dbReference>
<evidence type="ECO:0000259" key="4">
    <source>
        <dbReference type="PROSITE" id="PS51820"/>
    </source>
</evidence>
<dbReference type="InterPro" id="IPR035986">
    <property type="entry name" value="PKD_dom_sf"/>
</dbReference>
<protein>
    <submittedName>
        <fullName evidence="5">PKD domain-containing protein</fullName>
    </submittedName>
</protein>
<dbReference type="InterPro" id="IPR011658">
    <property type="entry name" value="PA14_dom"/>
</dbReference>
<dbReference type="InterPro" id="IPR052387">
    <property type="entry name" value="Fibrocystin"/>
</dbReference>
<keyword evidence="1" id="KW-0732">Signal</keyword>
<dbReference type="Gene3D" id="2.60.120.1560">
    <property type="match status" value="1"/>
</dbReference>
<reference evidence="6" key="1">
    <citation type="journal article" date="2019" name="Int. J. Syst. Evol. Microbiol.">
        <title>The Global Catalogue of Microorganisms (GCM) 10K type strain sequencing project: providing services to taxonomists for standard genome sequencing and annotation.</title>
        <authorList>
            <consortium name="The Broad Institute Genomics Platform"/>
            <consortium name="The Broad Institute Genome Sequencing Center for Infectious Disease"/>
            <person name="Wu L."/>
            <person name="Ma J."/>
        </authorList>
    </citation>
    <scope>NUCLEOTIDE SEQUENCE [LARGE SCALE GENOMIC DNA]</scope>
    <source>
        <strain evidence="6">KCTC 23984</strain>
    </source>
</reference>
<evidence type="ECO:0000259" key="3">
    <source>
        <dbReference type="PROSITE" id="PS50093"/>
    </source>
</evidence>
<dbReference type="Pfam" id="PF18911">
    <property type="entry name" value="PKD_4"/>
    <property type="match status" value="1"/>
</dbReference>
<dbReference type="SMART" id="SM00089">
    <property type="entry name" value="PKD"/>
    <property type="match status" value="1"/>
</dbReference>
<dbReference type="InterPro" id="IPR011042">
    <property type="entry name" value="6-blade_b-propeller_TolB-like"/>
</dbReference>
<dbReference type="Proteomes" id="UP001597641">
    <property type="component" value="Unassembled WGS sequence"/>
</dbReference>
<dbReference type="CDD" id="cd00146">
    <property type="entry name" value="PKD"/>
    <property type="match status" value="1"/>
</dbReference>
<dbReference type="Pfam" id="PF07691">
    <property type="entry name" value="PA14"/>
    <property type="match status" value="1"/>
</dbReference>
<dbReference type="PANTHER" id="PTHR46769">
    <property type="entry name" value="POLYCYSTIC KIDNEY AND HEPATIC DISEASE 1 (AUTOSOMAL RECESSIVE)-LIKE 1"/>
    <property type="match status" value="1"/>
</dbReference>
<dbReference type="PANTHER" id="PTHR46769:SF2">
    <property type="entry name" value="FIBROCYSTIN-L ISOFORM 2 PRECURSOR-RELATED"/>
    <property type="match status" value="1"/>
</dbReference>
<feature type="non-terminal residue" evidence="5">
    <location>
        <position position="649"/>
    </location>
</feature>
<dbReference type="SMART" id="SM00758">
    <property type="entry name" value="PA14"/>
    <property type="match status" value="1"/>
</dbReference>
<feature type="compositionally biased region" description="Polar residues" evidence="2">
    <location>
        <begin position="615"/>
        <end position="649"/>
    </location>
</feature>
<dbReference type="InterPro" id="IPR000601">
    <property type="entry name" value="PKD_dom"/>
</dbReference>
<dbReference type="InterPro" id="IPR022409">
    <property type="entry name" value="PKD/Chitinase_dom"/>
</dbReference>
<dbReference type="Pfam" id="PF22352">
    <property type="entry name" value="K319L-like_PKD"/>
    <property type="match status" value="1"/>
</dbReference>
<dbReference type="Gene3D" id="2.60.40.10">
    <property type="entry name" value="Immunoglobulins"/>
    <property type="match status" value="3"/>
</dbReference>
<feature type="region of interest" description="Disordered" evidence="2">
    <location>
        <begin position="594"/>
        <end position="649"/>
    </location>
</feature>
<dbReference type="EMBL" id="JBHUOX010000079">
    <property type="protein sequence ID" value="MFD3004041.1"/>
    <property type="molecule type" value="Genomic_DNA"/>
</dbReference>
<dbReference type="PROSITE" id="PS50093">
    <property type="entry name" value="PKD"/>
    <property type="match status" value="1"/>
</dbReference>
<evidence type="ECO:0000313" key="6">
    <source>
        <dbReference type="Proteomes" id="UP001597641"/>
    </source>
</evidence>
<evidence type="ECO:0000256" key="2">
    <source>
        <dbReference type="SAM" id="MobiDB-lite"/>
    </source>
</evidence>
<gene>
    <name evidence="5" type="ORF">ACFS7Z_27060</name>
</gene>
<proteinExistence type="predicted"/>
<dbReference type="PROSITE" id="PS51820">
    <property type="entry name" value="PA14"/>
    <property type="match status" value="1"/>
</dbReference>
<accession>A0ABW6C3V6</accession>
<comment type="caution">
    <text evidence="5">The sequence shown here is derived from an EMBL/GenBank/DDBJ whole genome shotgun (WGS) entry which is preliminary data.</text>
</comment>
<sequence length="649" mass="69723">GSGSTNPADGRPGVLYVGDVGYGLWEDLNVVTRAGMNFGWPLFEGLTPHNGYMSKKTYNAYAPNQLYNTGGCTQQYFYFQDLIKQETASGTASFTNPCNAAQAIPAGANTFLHSRPVIDWRHSTTGPSRTGIFNGETAAEVNIGAPGSPVSGPQFGGNSVVAGVFYTRNDFPKEFRNTFFFGDYTGKWIRNLTADAADKPTAVQDFISSGAVVVHMATHPAEGGIYYVNFPSEIRKITYRNRTPVAVVSSDKTYGESPLAVQFTGSNSYDPDGQNISYLWDFGDGTTSTLANPSHTFTSTTTAPTSFTVTLTVSDPPGTKDQKALTISLNNTPPHVTITSPLDNTKYPMTSESTYALKATVSDAEHSSSQLTYRWQSILHHEDHQHPEPASFSPESSISVSPLGCGAETYYYRVTLTVTDAAGLATTHEVKLVPDCNMSVTPIVREVWNNVTGTAVSSIPVNTAPSSTSQLTLFEAPSNTGENYGARVRAYVQAPITGEYTLWIASDQDSELWLSTDENPANKRKIASVSGLTNSQEWTKYTTQASSYISLQAGKKYYIEALHKESTGADHLAVGWQLPDGGMERPIPGYRLTPFAPPATNQPPVANAGPDKTITLPTSSVQLSGSATDSDGTISGYSWSQVSGPNTAT</sequence>
<dbReference type="SUPFAM" id="SSF49299">
    <property type="entry name" value="PKD domain"/>
    <property type="match status" value="1"/>
</dbReference>
<feature type="domain" description="PA14" evidence="4">
    <location>
        <begin position="438"/>
        <end position="591"/>
    </location>
</feature>
<feature type="non-terminal residue" evidence="5">
    <location>
        <position position="1"/>
    </location>
</feature>
<organism evidence="5 6">
    <name type="scientific">Pontibacter toksunensis</name>
    <dbReference type="NCBI Taxonomy" id="1332631"/>
    <lineage>
        <taxon>Bacteria</taxon>
        <taxon>Pseudomonadati</taxon>
        <taxon>Bacteroidota</taxon>
        <taxon>Cytophagia</taxon>
        <taxon>Cytophagales</taxon>
        <taxon>Hymenobacteraceae</taxon>
        <taxon>Pontibacter</taxon>
    </lineage>
</organism>
<dbReference type="InterPro" id="IPR013783">
    <property type="entry name" value="Ig-like_fold"/>
</dbReference>
<feature type="domain" description="PKD" evidence="3">
    <location>
        <begin position="244"/>
        <end position="318"/>
    </location>
</feature>
<dbReference type="RefSeq" id="WP_377492595.1">
    <property type="nucleotide sequence ID" value="NZ_JBHUOX010000079.1"/>
</dbReference>
<name>A0ABW6C3V6_9BACT</name>
<dbReference type="Gene3D" id="2.120.10.30">
    <property type="entry name" value="TolB, C-terminal domain"/>
    <property type="match status" value="1"/>
</dbReference>
<dbReference type="SUPFAM" id="SSF56988">
    <property type="entry name" value="Anthrax protective antigen"/>
    <property type="match status" value="1"/>
</dbReference>
<evidence type="ECO:0000256" key="1">
    <source>
        <dbReference type="ARBA" id="ARBA00022729"/>
    </source>
</evidence>